<evidence type="ECO:0000313" key="9">
    <source>
        <dbReference type="EMBL" id="BCI60976.1"/>
    </source>
</evidence>
<sequence>MKIDRKTFWRNSWWLKLFLVAVAVVAVYKAFDNLGMLFGWIGVFFKLLTPFVAGFVFAYLLHKPVYLLERRFSRSRREFVANRSLAFSVFVVYAVFLLFLALILIVLIPALVQSVIRFVEKAPDYLNELKNFALSLYEQGGIFQMINIPALLEGWSADNLIQNIDLSDLQPYAQGVIDVTSTVGNICFGAIISVYMLLERKSLLSVLHNFMALFISREKIQLMCDYSGRVNAIVYHYFFGQFLDSLLVSILSSIALAIIGVPSPMAMGFLFGMFNLIPYFGPIISGVLVVGLTFLSGGWVVALTTAITLLIIQQIDANIINPRILGNQLGMSPFWVICALTLGGGIFGLWGILLGVPFAAVIRQIVRDFYLYRHRKHKGDPTPVTEASVGGSAKNR</sequence>
<feature type="transmembrane region" description="Helical" evidence="8">
    <location>
        <begin position="283"/>
        <end position="312"/>
    </location>
</feature>
<reference evidence="10" key="1">
    <citation type="submission" date="2020-07" db="EMBL/GenBank/DDBJ databases">
        <title>Complete genome sequencing of Clostridia bacterium strain 12CBH8.</title>
        <authorList>
            <person name="Sakamoto M."/>
            <person name="Murakami T."/>
            <person name="Mori H."/>
        </authorList>
    </citation>
    <scope>NUCLEOTIDE SEQUENCE [LARGE SCALE GENOMIC DNA]</scope>
    <source>
        <strain evidence="10">12CBH8</strain>
    </source>
</reference>
<evidence type="ECO:0000256" key="6">
    <source>
        <dbReference type="ARBA" id="ARBA00022989"/>
    </source>
</evidence>
<dbReference type="KEGG" id="sman:C12CBH8_16150"/>
<gene>
    <name evidence="9" type="ORF">C12CBH8_16150</name>
</gene>
<dbReference type="GO" id="GO:0005886">
    <property type="term" value="C:plasma membrane"/>
    <property type="evidence" value="ECO:0007669"/>
    <property type="project" value="UniProtKB-SubCell"/>
</dbReference>
<feature type="transmembrane region" description="Helical" evidence="8">
    <location>
        <begin position="12"/>
        <end position="31"/>
    </location>
</feature>
<evidence type="ECO:0000256" key="4">
    <source>
        <dbReference type="ARBA" id="ARBA00022475"/>
    </source>
</evidence>
<evidence type="ECO:0000256" key="7">
    <source>
        <dbReference type="ARBA" id="ARBA00023136"/>
    </source>
</evidence>
<keyword evidence="3" id="KW-0813">Transport</keyword>
<name>A0A7I8D2G6_9FIRM</name>
<comment type="subcellular location">
    <subcellularLocation>
        <location evidence="1">Cell membrane</location>
        <topology evidence="1">Multi-pass membrane protein</topology>
    </subcellularLocation>
</comment>
<comment type="similarity">
    <text evidence="2">Belongs to the autoinducer-2 exporter (AI-2E) (TC 2.A.86) family.</text>
</comment>
<feature type="transmembrane region" description="Helical" evidence="8">
    <location>
        <begin position="246"/>
        <end position="271"/>
    </location>
</feature>
<dbReference type="PANTHER" id="PTHR21716:SF53">
    <property type="entry name" value="PERMEASE PERM-RELATED"/>
    <property type="match status" value="1"/>
</dbReference>
<evidence type="ECO:0000256" key="1">
    <source>
        <dbReference type="ARBA" id="ARBA00004651"/>
    </source>
</evidence>
<dbReference type="RefSeq" id="WP_215532986.1">
    <property type="nucleotide sequence ID" value="NZ_AP023321.1"/>
</dbReference>
<feature type="transmembrane region" description="Helical" evidence="8">
    <location>
        <begin position="348"/>
        <end position="366"/>
    </location>
</feature>
<evidence type="ECO:0008006" key="11">
    <source>
        <dbReference type="Google" id="ProtNLM"/>
    </source>
</evidence>
<dbReference type="GO" id="GO:0055085">
    <property type="term" value="P:transmembrane transport"/>
    <property type="evidence" value="ECO:0007669"/>
    <property type="project" value="TreeGrafter"/>
</dbReference>
<dbReference type="Pfam" id="PF01594">
    <property type="entry name" value="AI-2E_transport"/>
    <property type="match status" value="1"/>
</dbReference>
<dbReference type="PANTHER" id="PTHR21716">
    <property type="entry name" value="TRANSMEMBRANE PROTEIN"/>
    <property type="match status" value="1"/>
</dbReference>
<evidence type="ECO:0000256" key="5">
    <source>
        <dbReference type="ARBA" id="ARBA00022692"/>
    </source>
</evidence>
<keyword evidence="6 8" id="KW-1133">Transmembrane helix</keyword>
<accession>A0A7I8D2G6</accession>
<feature type="transmembrane region" description="Helical" evidence="8">
    <location>
        <begin position="37"/>
        <end position="61"/>
    </location>
</feature>
<keyword evidence="5 8" id="KW-0812">Transmembrane</keyword>
<organism evidence="9 10">
    <name type="scientific">Solibaculum mannosilyticum</name>
    <dbReference type="NCBI Taxonomy" id="2780922"/>
    <lineage>
        <taxon>Bacteria</taxon>
        <taxon>Bacillati</taxon>
        <taxon>Bacillota</taxon>
        <taxon>Clostridia</taxon>
        <taxon>Eubacteriales</taxon>
        <taxon>Oscillospiraceae</taxon>
        <taxon>Solibaculum</taxon>
    </lineage>
</organism>
<feature type="transmembrane region" description="Helical" evidence="8">
    <location>
        <begin position="85"/>
        <end position="112"/>
    </location>
</feature>
<evidence type="ECO:0000256" key="3">
    <source>
        <dbReference type="ARBA" id="ARBA00022448"/>
    </source>
</evidence>
<keyword evidence="4" id="KW-1003">Cell membrane</keyword>
<evidence type="ECO:0000256" key="2">
    <source>
        <dbReference type="ARBA" id="ARBA00009773"/>
    </source>
</evidence>
<dbReference type="Proteomes" id="UP000593890">
    <property type="component" value="Chromosome"/>
</dbReference>
<feature type="transmembrane region" description="Helical" evidence="8">
    <location>
        <begin position="176"/>
        <end position="198"/>
    </location>
</feature>
<dbReference type="InterPro" id="IPR002549">
    <property type="entry name" value="AI-2E-like"/>
</dbReference>
<keyword evidence="7 8" id="KW-0472">Membrane</keyword>
<evidence type="ECO:0000256" key="8">
    <source>
        <dbReference type="SAM" id="Phobius"/>
    </source>
</evidence>
<evidence type="ECO:0000313" key="10">
    <source>
        <dbReference type="Proteomes" id="UP000593890"/>
    </source>
</evidence>
<proteinExistence type="inferred from homology"/>
<dbReference type="AlphaFoldDB" id="A0A7I8D2G6"/>
<keyword evidence="10" id="KW-1185">Reference proteome</keyword>
<protein>
    <recommendedName>
        <fullName evidence="11">AI-2E family transporter</fullName>
    </recommendedName>
</protein>
<dbReference type="EMBL" id="AP023321">
    <property type="protein sequence ID" value="BCI60976.1"/>
    <property type="molecule type" value="Genomic_DNA"/>
</dbReference>